<organism evidence="9">
    <name type="scientific">Desulfitobacterium hafniense</name>
    <name type="common">Desulfitobacterium frappieri</name>
    <dbReference type="NCBI Taxonomy" id="49338"/>
    <lineage>
        <taxon>Bacteria</taxon>
        <taxon>Bacillati</taxon>
        <taxon>Bacillota</taxon>
        <taxon>Clostridia</taxon>
        <taxon>Eubacteriales</taxon>
        <taxon>Desulfitobacteriaceae</taxon>
        <taxon>Desulfitobacterium</taxon>
    </lineage>
</organism>
<evidence type="ECO:0000256" key="4">
    <source>
        <dbReference type="ARBA" id="ARBA00022737"/>
    </source>
</evidence>
<reference evidence="9" key="1">
    <citation type="submission" date="2014-07" db="EMBL/GenBank/DDBJ databases">
        <authorList>
            <person name="Hornung V.Bastian."/>
        </authorList>
    </citation>
    <scope>NUCLEOTIDE SEQUENCE</scope>
    <source>
        <strain evidence="9">PCE-S</strain>
    </source>
</reference>
<dbReference type="InterPro" id="IPR017896">
    <property type="entry name" value="4Fe4S_Fe-S-bd"/>
</dbReference>
<keyword evidence="1" id="KW-0813">Transport</keyword>
<dbReference type="InterPro" id="IPR050954">
    <property type="entry name" value="ET_IronSulfur_Cluster-Binding"/>
</dbReference>
<dbReference type="PANTHER" id="PTHR43177">
    <property type="entry name" value="PROTEIN NRFC"/>
    <property type="match status" value="1"/>
</dbReference>
<feature type="domain" description="4Fe-4S ferredoxin-type" evidence="8">
    <location>
        <begin position="83"/>
        <end position="112"/>
    </location>
</feature>
<dbReference type="CDD" id="cd16371">
    <property type="entry name" value="DMSOR_beta_like"/>
    <property type="match status" value="1"/>
</dbReference>
<evidence type="ECO:0000256" key="6">
    <source>
        <dbReference type="ARBA" id="ARBA00023004"/>
    </source>
</evidence>
<feature type="domain" description="4Fe-4S ferredoxin-type" evidence="8">
    <location>
        <begin position="4"/>
        <end position="34"/>
    </location>
</feature>
<evidence type="ECO:0000256" key="7">
    <source>
        <dbReference type="ARBA" id="ARBA00023014"/>
    </source>
</evidence>
<dbReference type="GO" id="GO:0051539">
    <property type="term" value="F:4 iron, 4 sulfur cluster binding"/>
    <property type="evidence" value="ECO:0007669"/>
    <property type="project" value="UniProtKB-KW"/>
</dbReference>
<evidence type="ECO:0000313" key="9">
    <source>
        <dbReference type="EMBL" id="CDX04188.1"/>
    </source>
</evidence>
<protein>
    <submittedName>
        <fullName evidence="9">Molybdopterin oxidoreductase chain B</fullName>
    </submittedName>
</protein>
<keyword evidence="7" id="KW-0411">Iron-sulfur</keyword>
<evidence type="ECO:0000256" key="1">
    <source>
        <dbReference type="ARBA" id="ARBA00022448"/>
    </source>
</evidence>
<dbReference type="SUPFAM" id="SSF54862">
    <property type="entry name" value="4Fe-4S ferredoxins"/>
    <property type="match status" value="1"/>
</dbReference>
<evidence type="ECO:0000256" key="3">
    <source>
        <dbReference type="ARBA" id="ARBA00022723"/>
    </source>
</evidence>
<keyword evidence="6" id="KW-0408">Iron</keyword>
<dbReference type="EMBL" id="LK996017">
    <property type="protein sequence ID" value="CDX04188.1"/>
    <property type="molecule type" value="Genomic_DNA"/>
</dbReference>
<dbReference type="AlphaFoldDB" id="A0A098B5M6"/>
<evidence type="ECO:0000259" key="8">
    <source>
        <dbReference type="PROSITE" id="PS51379"/>
    </source>
</evidence>
<keyword evidence="3" id="KW-0479">Metal-binding</keyword>
<dbReference type="Gene3D" id="3.30.70.20">
    <property type="match status" value="2"/>
</dbReference>
<dbReference type="PANTHER" id="PTHR43177:SF5">
    <property type="entry name" value="ANAEROBIC DIMETHYL SULFOXIDE REDUCTASE CHAIN B-RELATED"/>
    <property type="match status" value="1"/>
</dbReference>
<dbReference type="Pfam" id="PF13247">
    <property type="entry name" value="Fer4_11"/>
    <property type="match status" value="1"/>
</dbReference>
<dbReference type="GO" id="GO:0046872">
    <property type="term" value="F:metal ion binding"/>
    <property type="evidence" value="ECO:0007669"/>
    <property type="project" value="UniProtKB-KW"/>
</dbReference>
<name>A0A098B5M6_DESHA</name>
<dbReference type="PATRIC" id="fig|49338.4.peg.4630"/>
<proteinExistence type="predicted"/>
<keyword evidence="5" id="KW-0249">Electron transport</keyword>
<gene>
    <name evidence="9" type="ORF">DPCES_4302</name>
</gene>
<keyword evidence="4" id="KW-0677">Repeat</keyword>
<accession>A0A098B5M6</accession>
<evidence type="ECO:0000256" key="2">
    <source>
        <dbReference type="ARBA" id="ARBA00022485"/>
    </source>
</evidence>
<keyword evidence="2" id="KW-0004">4Fe-4S</keyword>
<dbReference type="RefSeq" id="WP_208926322.1">
    <property type="nucleotide sequence ID" value="NZ_LK996017.1"/>
</dbReference>
<dbReference type="PROSITE" id="PS51379">
    <property type="entry name" value="4FE4S_FER_2"/>
    <property type="match status" value="2"/>
</dbReference>
<evidence type="ECO:0000256" key="5">
    <source>
        <dbReference type="ARBA" id="ARBA00022982"/>
    </source>
</evidence>
<sequence length="247" mass="27539">MTQYAFYFDQSRCYGCQACSVACKDWNELQPGPEKWMTVYEWEKGVFPEVRLHFLAFGCGHCETPVCANACPNNAIFKDDKYGAVLVDDTKCKGSRQCAVACPYGAPKFASDAPGTKMTKCTMCVDRLEEGQLPICVSSCPLRAFDFGPIDEMIAKYGDLRQLDEMPGPNMTKPCFIVKEHSPKKQVVPYDSNHALELMQKQGDIKTIFESVEEVTNLEHDAVRNGSLKMKHASGKELMDATRSTNG</sequence>